<dbReference type="STRING" id="1513793.SAMN06296036_116135"/>
<dbReference type="SUPFAM" id="SSF53850">
    <property type="entry name" value="Periplasmic binding protein-like II"/>
    <property type="match status" value="1"/>
</dbReference>
<organism evidence="1 2">
    <name type="scientific">Pseudobacteriovorax antillogorgiicola</name>
    <dbReference type="NCBI Taxonomy" id="1513793"/>
    <lineage>
        <taxon>Bacteria</taxon>
        <taxon>Pseudomonadati</taxon>
        <taxon>Bdellovibrionota</taxon>
        <taxon>Oligoflexia</taxon>
        <taxon>Oligoflexales</taxon>
        <taxon>Pseudobacteriovoracaceae</taxon>
        <taxon>Pseudobacteriovorax</taxon>
    </lineage>
</organism>
<protein>
    <submittedName>
        <fullName evidence="1">Polar amino acid transport system substrate-binding protein</fullName>
    </submittedName>
</protein>
<gene>
    <name evidence="1" type="ORF">SAMN06296036_116135</name>
</gene>
<dbReference type="Gene3D" id="3.40.190.10">
    <property type="entry name" value="Periplasmic binding protein-like II"/>
    <property type="match status" value="2"/>
</dbReference>
<dbReference type="Proteomes" id="UP000192907">
    <property type="component" value="Unassembled WGS sequence"/>
</dbReference>
<dbReference type="EMBL" id="FWZT01000016">
    <property type="protein sequence ID" value="SMF53534.1"/>
    <property type="molecule type" value="Genomic_DNA"/>
</dbReference>
<sequence>MQAAIIIAIFCILSTPQKNVYAKEQGPISLVGEDLEDITQTDGKGLYWEVFEKIFLDAGFQIEKKIQPYARGQHLVQHKKVDGLIGAYKDEFDQAIFPKLHFDHDKVLALFRSGDFKNWQGQPSLSNKVVAWIRGYEYDAYLEIKDFTIKQLKNRSQAFQMLKRGRIDIFLDPKEDLNNELQKQIEKKMVKKDEFKTQLAITLNLYIAFQDTERGKNLASVYDQQIAKFVKNGKLKPLFEKWGVEYPH</sequence>
<name>A0A1Y6CFX2_9BACT</name>
<dbReference type="AlphaFoldDB" id="A0A1Y6CFX2"/>
<keyword evidence="2" id="KW-1185">Reference proteome</keyword>
<evidence type="ECO:0000313" key="2">
    <source>
        <dbReference type="Proteomes" id="UP000192907"/>
    </source>
</evidence>
<dbReference type="OrthoDB" id="5765098at2"/>
<reference evidence="2" key="1">
    <citation type="submission" date="2017-04" db="EMBL/GenBank/DDBJ databases">
        <authorList>
            <person name="Varghese N."/>
            <person name="Submissions S."/>
        </authorList>
    </citation>
    <scope>NUCLEOTIDE SEQUENCE [LARGE SCALE GENOMIC DNA]</scope>
    <source>
        <strain evidence="2">RKEM611</strain>
    </source>
</reference>
<evidence type="ECO:0000313" key="1">
    <source>
        <dbReference type="EMBL" id="SMF53534.1"/>
    </source>
</evidence>
<proteinExistence type="predicted"/>
<dbReference type="RefSeq" id="WP_132321654.1">
    <property type="nucleotide sequence ID" value="NZ_FWZT01000016.1"/>
</dbReference>
<accession>A0A1Y6CFX2</accession>